<comment type="caution">
    <text evidence="1">The sequence shown here is derived from an EMBL/GenBank/DDBJ whole genome shotgun (WGS) entry which is preliminary data.</text>
</comment>
<organism evidence="1 2">
    <name type="scientific">Massilia mucilaginosa</name>
    <dbReference type="NCBI Taxonomy" id="2609282"/>
    <lineage>
        <taxon>Bacteria</taxon>
        <taxon>Pseudomonadati</taxon>
        <taxon>Pseudomonadota</taxon>
        <taxon>Betaproteobacteria</taxon>
        <taxon>Burkholderiales</taxon>
        <taxon>Oxalobacteraceae</taxon>
        <taxon>Telluria group</taxon>
        <taxon>Massilia</taxon>
    </lineage>
</organism>
<protein>
    <submittedName>
        <fullName evidence="1">DUF2158 domain-containing protein</fullName>
    </submittedName>
</protein>
<reference evidence="1 2" key="1">
    <citation type="submission" date="2019-10" db="EMBL/GenBank/DDBJ databases">
        <title>Taxonomy of Antarctic Massilia spp.: description of Massilia rubra sp. nov., Massilia aquatica sp. nov., Massilia mucilaginosa sp. nov., Massilia frigida sp. nov. isolated from streams, lakes and regoliths.</title>
        <authorList>
            <person name="Holochova P."/>
            <person name="Sedlacek I."/>
            <person name="Kralova S."/>
            <person name="Maslanova I."/>
            <person name="Busse H.-J."/>
            <person name="Stankova E."/>
            <person name="Vrbovska V."/>
            <person name="Kovarovic V."/>
            <person name="Bartak M."/>
            <person name="Svec P."/>
            <person name="Pantucek R."/>
        </authorList>
    </citation>
    <scope>NUCLEOTIDE SEQUENCE [LARGE SCALE GENOMIC DNA]</scope>
    <source>
        <strain evidence="1 2">CCM 8733</strain>
    </source>
</reference>
<proteinExistence type="predicted"/>
<sequence length="104" mass="11181">MHRLVLEVRTQHLDSLVSKRIVELVDKLVQAGQPTAQAEPAAPTFQVGDKVVLNSGGPVMTVTSLVGYDGNLVCEWANGEETDHSCFPPAVLVRAGTVHNPIRP</sequence>
<gene>
    <name evidence="1" type="ORF">F2P45_31705</name>
</gene>
<evidence type="ECO:0000313" key="1">
    <source>
        <dbReference type="EMBL" id="NHZ93533.1"/>
    </source>
</evidence>
<evidence type="ECO:0000313" key="2">
    <source>
        <dbReference type="Proteomes" id="UP000609726"/>
    </source>
</evidence>
<dbReference type="Proteomes" id="UP000609726">
    <property type="component" value="Unassembled WGS sequence"/>
</dbReference>
<dbReference type="InterPro" id="IPR019226">
    <property type="entry name" value="DUF2158"/>
</dbReference>
<keyword evidence="2" id="KW-1185">Reference proteome</keyword>
<accession>A0ABX0P2J1</accession>
<dbReference type="Pfam" id="PF09926">
    <property type="entry name" value="DUF2158"/>
    <property type="match status" value="1"/>
</dbReference>
<dbReference type="EMBL" id="WHJH01000078">
    <property type="protein sequence ID" value="NHZ93533.1"/>
    <property type="molecule type" value="Genomic_DNA"/>
</dbReference>
<name>A0ABX0P2J1_9BURK</name>